<keyword evidence="3" id="KW-1185">Reference proteome</keyword>
<feature type="region of interest" description="Disordered" evidence="1">
    <location>
        <begin position="80"/>
        <end position="99"/>
    </location>
</feature>
<sequence>MPEPNPNASESEVFIRQRTNEDYEDSDNDSVQPRPEKDTGAQERDEQIVQQTNSNVNQQIACLMDMVKIMAKDIQGLKESKGPEIRGHDNFHDNQSRRCNPGEDVNHCYSRNETGHNNGLQQEPQQDLNYYGSTPCEQDVCERQTNVVNSREIHNRRYQHNSVNKPENKYSVNNLWNQQNKVNSGNRYRGPVCEGQQSIAQNQRGRMTPHYTLTESSLRQPRTPRIRMQPFTGKEGWETWRAQFEAIANIYGWDEEERLN</sequence>
<name>A0A9D4DL00_DREPO</name>
<organism evidence="2 3">
    <name type="scientific">Dreissena polymorpha</name>
    <name type="common">Zebra mussel</name>
    <name type="synonym">Mytilus polymorpha</name>
    <dbReference type="NCBI Taxonomy" id="45954"/>
    <lineage>
        <taxon>Eukaryota</taxon>
        <taxon>Metazoa</taxon>
        <taxon>Spiralia</taxon>
        <taxon>Lophotrochozoa</taxon>
        <taxon>Mollusca</taxon>
        <taxon>Bivalvia</taxon>
        <taxon>Autobranchia</taxon>
        <taxon>Heteroconchia</taxon>
        <taxon>Euheterodonta</taxon>
        <taxon>Imparidentia</taxon>
        <taxon>Neoheterodontei</taxon>
        <taxon>Myida</taxon>
        <taxon>Dreissenoidea</taxon>
        <taxon>Dreissenidae</taxon>
        <taxon>Dreissena</taxon>
    </lineage>
</organism>
<gene>
    <name evidence="2" type="ORF">DPMN_185221</name>
</gene>
<reference evidence="2" key="1">
    <citation type="journal article" date="2019" name="bioRxiv">
        <title>The Genome of the Zebra Mussel, Dreissena polymorpha: A Resource for Invasive Species Research.</title>
        <authorList>
            <person name="McCartney M.A."/>
            <person name="Auch B."/>
            <person name="Kono T."/>
            <person name="Mallez S."/>
            <person name="Zhang Y."/>
            <person name="Obille A."/>
            <person name="Becker A."/>
            <person name="Abrahante J.E."/>
            <person name="Garbe J."/>
            <person name="Badalamenti J.P."/>
            <person name="Herman A."/>
            <person name="Mangelson H."/>
            <person name="Liachko I."/>
            <person name="Sullivan S."/>
            <person name="Sone E.D."/>
            <person name="Koren S."/>
            <person name="Silverstein K.A.T."/>
            <person name="Beckman K.B."/>
            <person name="Gohl D.M."/>
        </authorList>
    </citation>
    <scope>NUCLEOTIDE SEQUENCE</scope>
    <source>
        <strain evidence="2">Duluth1</strain>
        <tissue evidence="2">Whole animal</tissue>
    </source>
</reference>
<feature type="compositionally biased region" description="Basic and acidic residues" evidence="1">
    <location>
        <begin position="34"/>
        <end position="47"/>
    </location>
</feature>
<reference evidence="2" key="2">
    <citation type="submission" date="2020-11" db="EMBL/GenBank/DDBJ databases">
        <authorList>
            <person name="McCartney M.A."/>
            <person name="Auch B."/>
            <person name="Kono T."/>
            <person name="Mallez S."/>
            <person name="Becker A."/>
            <person name="Gohl D.M."/>
            <person name="Silverstein K.A.T."/>
            <person name="Koren S."/>
            <person name="Bechman K.B."/>
            <person name="Herman A."/>
            <person name="Abrahante J.E."/>
            <person name="Garbe J."/>
        </authorList>
    </citation>
    <scope>NUCLEOTIDE SEQUENCE</scope>
    <source>
        <strain evidence="2">Duluth1</strain>
        <tissue evidence="2">Whole animal</tissue>
    </source>
</reference>
<evidence type="ECO:0000256" key="1">
    <source>
        <dbReference type="SAM" id="MobiDB-lite"/>
    </source>
</evidence>
<accession>A0A9D4DL00</accession>
<evidence type="ECO:0000313" key="3">
    <source>
        <dbReference type="Proteomes" id="UP000828390"/>
    </source>
</evidence>
<proteinExistence type="predicted"/>
<feature type="region of interest" description="Disordered" evidence="1">
    <location>
        <begin position="1"/>
        <end position="50"/>
    </location>
</feature>
<evidence type="ECO:0000313" key="2">
    <source>
        <dbReference type="EMBL" id="KAH3750691.1"/>
    </source>
</evidence>
<comment type="caution">
    <text evidence="2">The sequence shown here is derived from an EMBL/GenBank/DDBJ whole genome shotgun (WGS) entry which is preliminary data.</text>
</comment>
<dbReference type="EMBL" id="JAIWYP010000010">
    <property type="protein sequence ID" value="KAH3750691.1"/>
    <property type="molecule type" value="Genomic_DNA"/>
</dbReference>
<protein>
    <submittedName>
        <fullName evidence="2">Uncharacterized protein</fullName>
    </submittedName>
</protein>
<dbReference type="Proteomes" id="UP000828390">
    <property type="component" value="Unassembled WGS sequence"/>
</dbReference>
<dbReference type="AlphaFoldDB" id="A0A9D4DL00"/>
<feature type="compositionally biased region" description="Polar residues" evidence="1">
    <location>
        <begin position="1"/>
        <end position="10"/>
    </location>
</feature>